<evidence type="ECO:0000256" key="8">
    <source>
        <dbReference type="ARBA" id="ARBA00023144"/>
    </source>
</evidence>
<sequence>MIKKILVTGGAGFIGSHTCVELLNQGYELVVVDNLQHSSFKSLEVIQSLTSRSICFYQIDIRDQDQLEAIFEHEHIDAVIHFAGLKVVSESIYAPLEYYENNVSGTITLLEVMKKFACKNIIFSSSASVYGDLAAVPILESAPRSTTVPYARTKLIIEDLLIDLARSDAKWNIVILRYFNPIGAHPSGDLGEDPKGLPTNLLPYVTQVASGQLKEVQVFGADYKTKDGTGVRDYIHVVDLARGHVAAIQKLAKGSRLSIYNLGTGKGSSVLDIITEMEAVVGHPIAYQLVERRAGDIAVSYADVSKAKAELHWQANFDLRRMCEDSWRWQCRHPLGFEE</sequence>
<feature type="domain" description="NAD-dependent epimerase/dehydratase" evidence="11">
    <location>
        <begin position="5"/>
        <end position="263"/>
    </location>
</feature>
<dbReference type="NCBIfam" id="NF007956">
    <property type="entry name" value="PRK10675.1"/>
    <property type="match status" value="1"/>
</dbReference>
<evidence type="ECO:0000256" key="2">
    <source>
        <dbReference type="ARBA" id="ARBA00001911"/>
    </source>
</evidence>
<comment type="similarity">
    <text evidence="4 10">Belongs to the NAD(P)-dependent epimerase/dehydratase family.</text>
</comment>
<protein>
    <recommendedName>
        <fullName evidence="6 10">UDP-glucose 4-epimerase</fullName>
        <ecNumber evidence="5 10">5.1.3.2</ecNumber>
    </recommendedName>
</protein>
<comment type="cofactor">
    <cofactor evidence="2 10">
        <name>NAD(+)</name>
        <dbReference type="ChEBI" id="CHEBI:57540"/>
    </cofactor>
</comment>
<dbReference type="Gene3D" id="3.40.50.720">
    <property type="entry name" value="NAD(P)-binding Rossmann-like Domain"/>
    <property type="match status" value="1"/>
</dbReference>
<evidence type="ECO:0000256" key="1">
    <source>
        <dbReference type="ARBA" id="ARBA00000083"/>
    </source>
</evidence>
<dbReference type="PANTHER" id="PTHR43725:SF47">
    <property type="entry name" value="UDP-GLUCOSE 4-EPIMERASE"/>
    <property type="match status" value="1"/>
</dbReference>
<evidence type="ECO:0000256" key="5">
    <source>
        <dbReference type="ARBA" id="ARBA00013189"/>
    </source>
</evidence>
<evidence type="ECO:0000313" key="12">
    <source>
        <dbReference type="EMBL" id="EHJ53098.1"/>
    </source>
</evidence>
<dbReference type="GO" id="GO:0003978">
    <property type="term" value="F:UDP-glucose 4-epimerase activity"/>
    <property type="evidence" value="ECO:0007669"/>
    <property type="project" value="UniProtKB-UniRule"/>
</dbReference>
<evidence type="ECO:0000256" key="4">
    <source>
        <dbReference type="ARBA" id="ARBA00007637"/>
    </source>
</evidence>
<keyword evidence="7 10" id="KW-0520">NAD</keyword>
<evidence type="ECO:0000256" key="10">
    <source>
        <dbReference type="RuleBase" id="RU366046"/>
    </source>
</evidence>
<comment type="catalytic activity">
    <reaction evidence="1 10">
        <text>UDP-alpha-D-glucose = UDP-alpha-D-galactose</text>
        <dbReference type="Rhea" id="RHEA:22168"/>
        <dbReference type="ChEBI" id="CHEBI:58885"/>
        <dbReference type="ChEBI" id="CHEBI:66914"/>
        <dbReference type="EC" id="5.1.3.2"/>
    </reaction>
</comment>
<dbReference type="Proteomes" id="UP000003573">
    <property type="component" value="Unassembled WGS sequence"/>
</dbReference>
<dbReference type="Gene3D" id="3.90.25.10">
    <property type="entry name" value="UDP-galactose 4-epimerase, domain 1"/>
    <property type="match status" value="1"/>
</dbReference>
<evidence type="ECO:0000259" key="11">
    <source>
        <dbReference type="Pfam" id="PF01370"/>
    </source>
</evidence>
<dbReference type="UniPathway" id="UPA00214"/>
<dbReference type="PANTHER" id="PTHR43725">
    <property type="entry name" value="UDP-GLUCOSE 4-EPIMERASE"/>
    <property type="match status" value="1"/>
</dbReference>
<dbReference type="NCBIfam" id="TIGR01179">
    <property type="entry name" value="galE"/>
    <property type="match status" value="1"/>
</dbReference>
<organism evidence="12 13">
    <name type="scientific">Streptococcus macacae NCTC 11558</name>
    <dbReference type="NCBI Taxonomy" id="764298"/>
    <lineage>
        <taxon>Bacteria</taxon>
        <taxon>Bacillati</taxon>
        <taxon>Bacillota</taxon>
        <taxon>Bacilli</taxon>
        <taxon>Lactobacillales</taxon>
        <taxon>Streptococcaceae</taxon>
        <taxon>Streptococcus</taxon>
    </lineage>
</organism>
<keyword evidence="8" id="KW-0299">Galactose metabolism</keyword>
<keyword evidence="10" id="KW-0119">Carbohydrate metabolism</keyword>
<comment type="subunit">
    <text evidence="10">Homodimer.</text>
</comment>
<dbReference type="InterPro" id="IPR005886">
    <property type="entry name" value="UDP_G4E"/>
</dbReference>
<comment type="pathway">
    <text evidence="3 10">Carbohydrate metabolism; galactose metabolism.</text>
</comment>
<evidence type="ECO:0000256" key="7">
    <source>
        <dbReference type="ARBA" id="ARBA00023027"/>
    </source>
</evidence>
<dbReference type="CDD" id="cd05247">
    <property type="entry name" value="UDP_G4E_1_SDR_e"/>
    <property type="match status" value="1"/>
</dbReference>
<dbReference type="PRINTS" id="PR01713">
    <property type="entry name" value="NUCEPIMERASE"/>
</dbReference>
<evidence type="ECO:0000256" key="6">
    <source>
        <dbReference type="ARBA" id="ARBA00018569"/>
    </source>
</evidence>
<dbReference type="InterPro" id="IPR001509">
    <property type="entry name" value="Epimerase_deHydtase"/>
</dbReference>
<keyword evidence="9 10" id="KW-0413">Isomerase</keyword>
<dbReference type="STRING" id="764298.STRMA_1519"/>
<dbReference type="Pfam" id="PF01370">
    <property type="entry name" value="Epimerase"/>
    <property type="match status" value="1"/>
</dbReference>
<proteinExistence type="inferred from homology"/>
<accession>G5JWX6</accession>
<keyword evidence="13" id="KW-1185">Reference proteome</keyword>
<gene>
    <name evidence="12" type="primary">galE_2</name>
    <name evidence="12" type="ORF">STRMA_1519</name>
</gene>
<evidence type="ECO:0000256" key="3">
    <source>
        <dbReference type="ARBA" id="ARBA00004947"/>
    </source>
</evidence>
<dbReference type="GO" id="GO:0005829">
    <property type="term" value="C:cytosol"/>
    <property type="evidence" value="ECO:0007669"/>
    <property type="project" value="TreeGrafter"/>
</dbReference>
<dbReference type="InterPro" id="IPR036291">
    <property type="entry name" value="NAD(P)-bd_dom_sf"/>
</dbReference>
<dbReference type="EMBL" id="AEUW02000001">
    <property type="protein sequence ID" value="EHJ53098.1"/>
    <property type="molecule type" value="Genomic_DNA"/>
</dbReference>
<dbReference type="EC" id="5.1.3.2" evidence="5 10"/>
<dbReference type="AlphaFoldDB" id="G5JWX6"/>
<name>G5JWX6_9STRE</name>
<dbReference type="GO" id="GO:0006012">
    <property type="term" value="P:galactose metabolic process"/>
    <property type="evidence" value="ECO:0007669"/>
    <property type="project" value="UniProtKB-UniPathway"/>
</dbReference>
<dbReference type="SUPFAM" id="SSF51735">
    <property type="entry name" value="NAD(P)-binding Rossmann-fold domains"/>
    <property type="match status" value="1"/>
</dbReference>
<comment type="caution">
    <text evidence="12">The sequence shown here is derived from an EMBL/GenBank/DDBJ whole genome shotgun (WGS) entry which is preliminary data.</text>
</comment>
<evidence type="ECO:0000313" key="13">
    <source>
        <dbReference type="Proteomes" id="UP000003573"/>
    </source>
</evidence>
<evidence type="ECO:0000256" key="9">
    <source>
        <dbReference type="ARBA" id="ARBA00023235"/>
    </source>
</evidence>
<dbReference type="eggNOG" id="COG1087">
    <property type="taxonomic scope" value="Bacteria"/>
</dbReference>
<reference evidence="12 13" key="1">
    <citation type="journal article" date="2014" name="Int. J. Syst. Evol. Microbiol.">
        <title>Phylogenomics and the dynamic genome evolution of the genus Streptococcus.</title>
        <authorList>
            <consortium name="The Broad Institute Genome Sequencing Platform"/>
            <person name="Richards V.P."/>
            <person name="Palmer S.R."/>
            <person name="Pavinski Bitar P.D."/>
            <person name="Qin X."/>
            <person name="Weinstock G.M."/>
            <person name="Highlander S.K."/>
            <person name="Town C.D."/>
            <person name="Burne R.A."/>
            <person name="Stanhope M.J."/>
        </authorList>
    </citation>
    <scope>NUCLEOTIDE SEQUENCE [LARGE SCALE GENOMIC DNA]</scope>
    <source>
        <strain evidence="12 13">NCTC 11558</strain>
    </source>
</reference>